<evidence type="ECO:0000256" key="2">
    <source>
        <dbReference type="ARBA" id="ARBA00012925"/>
    </source>
</evidence>
<keyword evidence="10" id="KW-1185">Reference proteome</keyword>
<name>Q2RTM0_RHORT</name>
<evidence type="ECO:0000313" key="10">
    <source>
        <dbReference type="Proteomes" id="UP000001929"/>
    </source>
</evidence>
<dbReference type="STRING" id="269796.Rru_A1725"/>
<evidence type="ECO:0000313" key="9">
    <source>
        <dbReference type="EMBL" id="ABC22525.1"/>
    </source>
</evidence>
<dbReference type="AlphaFoldDB" id="Q2RTM0"/>
<dbReference type="GO" id="GO:0008270">
    <property type="term" value="F:zinc ion binding"/>
    <property type="evidence" value="ECO:0007669"/>
    <property type="project" value="InterPro"/>
</dbReference>
<evidence type="ECO:0000259" key="8">
    <source>
        <dbReference type="PROSITE" id="PS51144"/>
    </source>
</evidence>
<comment type="catalytic activity">
    <reaction evidence="6">
        <text>hydrogencarbonate + H(+) = CO2 + H2O</text>
        <dbReference type="Rhea" id="RHEA:10748"/>
        <dbReference type="ChEBI" id="CHEBI:15377"/>
        <dbReference type="ChEBI" id="CHEBI:15378"/>
        <dbReference type="ChEBI" id="CHEBI:16526"/>
        <dbReference type="ChEBI" id="CHEBI:17544"/>
        <dbReference type="EC" id="4.2.1.1"/>
    </reaction>
</comment>
<dbReference type="Pfam" id="PF00194">
    <property type="entry name" value="Carb_anhydrase"/>
    <property type="match status" value="1"/>
</dbReference>
<dbReference type="PROSITE" id="PS51144">
    <property type="entry name" value="ALPHA_CA_2"/>
    <property type="match status" value="1"/>
</dbReference>
<reference evidence="9 10" key="1">
    <citation type="journal article" date="2011" name="Stand. Genomic Sci.">
        <title>Complete genome sequence of Rhodospirillum rubrum type strain (S1).</title>
        <authorList>
            <person name="Munk A.C."/>
            <person name="Copeland A."/>
            <person name="Lucas S."/>
            <person name="Lapidus A."/>
            <person name="Del Rio T.G."/>
            <person name="Barry K."/>
            <person name="Detter J.C."/>
            <person name="Hammon N."/>
            <person name="Israni S."/>
            <person name="Pitluck S."/>
            <person name="Brettin T."/>
            <person name="Bruce D."/>
            <person name="Han C."/>
            <person name="Tapia R."/>
            <person name="Gilna P."/>
            <person name="Schmutz J."/>
            <person name="Larimer F."/>
            <person name="Land M."/>
            <person name="Kyrpides N.C."/>
            <person name="Mavromatis K."/>
            <person name="Richardson P."/>
            <person name="Rohde M."/>
            <person name="Goker M."/>
            <person name="Klenk H.P."/>
            <person name="Zhang Y."/>
            <person name="Roberts G.P."/>
            <person name="Reslewic S."/>
            <person name="Schwartz D.C."/>
        </authorList>
    </citation>
    <scope>NUCLEOTIDE SEQUENCE [LARGE SCALE GENOMIC DNA]</scope>
    <source>
        <strain evidence="10">ATCC 11170 / ATH 1.1.1 / DSM 467 / LMG 4362 / NCIMB 8255 / S1</strain>
    </source>
</reference>
<keyword evidence="4" id="KW-0862">Zinc</keyword>
<dbReference type="EMBL" id="CP000230">
    <property type="protein sequence ID" value="ABC22525.1"/>
    <property type="molecule type" value="Genomic_DNA"/>
</dbReference>
<feature type="signal peptide" evidence="7">
    <location>
        <begin position="1"/>
        <end position="28"/>
    </location>
</feature>
<evidence type="ECO:0000256" key="5">
    <source>
        <dbReference type="ARBA" id="ARBA00023239"/>
    </source>
</evidence>
<feature type="chain" id="PRO_5004214643" description="carbonic anhydrase" evidence="7">
    <location>
        <begin position="29"/>
        <end position="259"/>
    </location>
</feature>
<feature type="domain" description="Alpha-carbonic anhydrase" evidence="8">
    <location>
        <begin position="35"/>
        <end position="259"/>
    </location>
</feature>
<keyword evidence="7" id="KW-0732">Signal</keyword>
<gene>
    <name evidence="9" type="ordered locus">Rru_A1725</name>
</gene>
<evidence type="ECO:0000256" key="4">
    <source>
        <dbReference type="ARBA" id="ARBA00022833"/>
    </source>
</evidence>
<dbReference type="InterPro" id="IPR001148">
    <property type="entry name" value="CA_dom"/>
</dbReference>
<dbReference type="CDD" id="cd03124">
    <property type="entry name" value="alpha_CA_prokaryotic_like"/>
    <property type="match status" value="1"/>
</dbReference>
<keyword evidence="3" id="KW-0479">Metal-binding</keyword>
<dbReference type="InterPro" id="IPR041891">
    <property type="entry name" value="Alpha_CA_prokaryot-like"/>
</dbReference>
<dbReference type="GO" id="GO:0004089">
    <property type="term" value="F:carbonate dehydratase activity"/>
    <property type="evidence" value="ECO:0007669"/>
    <property type="project" value="UniProtKB-EC"/>
</dbReference>
<comment type="similarity">
    <text evidence="1">Belongs to the alpha-carbonic anhydrase family.</text>
</comment>
<dbReference type="RefSeq" id="WP_011389415.1">
    <property type="nucleotide sequence ID" value="NC_007643.1"/>
</dbReference>
<dbReference type="KEGG" id="rru:Rru_A1725"/>
<dbReference type="SMART" id="SM01057">
    <property type="entry name" value="Carb_anhydrase"/>
    <property type="match status" value="1"/>
</dbReference>
<accession>Q2RTM0</accession>
<dbReference type="PANTHER" id="PTHR18952">
    <property type="entry name" value="CARBONIC ANHYDRASE"/>
    <property type="match status" value="1"/>
</dbReference>
<evidence type="ECO:0000256" key="3">
    <source>
        <dbReference type="ARBA" id="ARBA00022723"/>
    </source>
</evidence>
<evidence type="ECO:0000256" key="7">
    <source>
        <dbReference type="SAM" id="SignalP"/>
    </source>
</evidence>
<dbReference type="PATRIC" id="fig|269796.9.peg.1802"/>
<dbReference type="PANTHER" id="PTHR18952:SF265">
    <property type="entry name" value="CARBONIC ANHYDRASE"/>
    <property type="match status" value="1"/>
</dbReference>
<dbReference type="PhylomeDB" id="Q2RTM0"/>
<dbReference type="EnsemblBacteria" id="ABC22525">
    <property type="protein sequence ID" value="ABC22525"/>
    <property type="gene ID" value="Rru_A1725"/>
</dbReference>
<organism evidence="9 10">
    <name type="scientific">Rhodospirillum rubrum (strain ATCC 11170 / ATH 1.1.1 / DSM 467 / LMG 4362 / NCIMB 8255 / S1)</name>
    <dbReference type="NCBI Taxonomy" id="269796"/>
    <lineage>
        <taxon>Bacteria</taxon>
        <taxon>Pseudomonadati</taxon>
        <taxon>Pseudomonadota</taxon>
        <taxon>Alphaproteobacteria</taxon>
        <taxon>Rhodospirillales</taxon>
        <taxon>Rhodospirillaceae</taxon>
        <taxon>Rhodospirillum</taxon>
    </lineage>
</organism>
<keyword evidence="5 9" id="KW-0456">Lyase</keyword>
<dbReference type="InterPro" id="IPR036398">
    <property type="entry name" value="CA_dom_sf"/>
</dbReference>
<dbReference type="InterPro" id="IPR023561">
    <property type="entry name" value="Carbonic_anhydrase_a-class"/>
</dbReference>
<dbReference type="SUPFAM" id="SSF51069">
    <property type="entry name" value="Carbonic anhydrase"/>
    <property type="match status" value="1"/>
</dbReference>
<dbReference type="eggNOG" id="COG3338">
    <property type="taxonomic scope" value="Bacteria"/>
</dbReference>
<dbReference type="Proteomes" id="UP000001929">
    <property type="component" value="Chromosome"/>
</dbReference>
<dbReference type="HOGENOM" id="CLU_039326_0_2_5"/>
<protein>
    <recommendedName>
        <fullName evidence="2">carbonic anhydrase</fullName>
        <ecNumber evidence="2">4.2.1.1</ecNumber>
    </recommendedName>
</protein>
<evidence type="ECO:0000256" key="1">
    <source>
        <dbReference type="ARBA" id="ARBA00010718"/>
    </source>
</evidence>
<proteinExistence type="inferred from homology"/>
<evidence type="ECO:0000256" key="6">
    <source>
        <dbReference type="ARBA" id="ARBA00048348"/>
    </source>
</evidence>
<dbReference type="EC" id="4.2.1.1" evidence="2"/>
<dbReference type="Gene3D" id="3.10.200.10">
    <property type="entry name" value="Alpha carbonic anhydrase"/>
    <property type="match status" value="1"/>
</dbReference>
<sequence>MVMQRAFSHAAMAVAFGLVGFSGAPAVAAETAHPPHWAYEGKGGPVDWGALSEDYHACAAGKEQSPVDIRDAIPAKLPAIAPAYQAQSAVVVNNGHTLQVNVSPGSSLDFRGQRYELLQYHFHHPSEHLVNGKAAPLELHLVHKGPTALTVIGVMLVPGAANPAIEAIWKVAPAKEGGEATLGDPGPDLGKLLPESKSYTFYEGSLTTPPCSEVVNWINLKTPVTVSEDQIARFAALFPMNARPPQALHRRIILESQDQ</sequence>